<dbReference type="EMBL" id="AP018827">
    <property type="protein sequence ID" value="BBF81020.1"/>
    <property type="molecule type" value="Genomic_DNA"/>
</dbReference>
<name>A0A3G9G139_9CAUL</name>
<accession>A0A3G9G139</accession>
<organism evidence="1 2">
    <name type="scientific">Asticcacaulis excentricus</name>
    <dbReference type="NCBI Taxonomy" id="78587"/>
    <lineage>
        <taxon>Bacteria</taxon>
        <taxon>Pseudomonadati</taxon>
        <taxon>Pseudomonadota</taxon>
        <taxon>Alphaproteobacteria</taxon>
        <taxon>Caulobacterales</taxon>
        <taxon>Caulobacteraceae</taxon>
        <taxon>Asticcacaulis</taxon>
    </lineage>
</organism>
<reference evidence="2" key="1">
    <citation type="journal article" date="2017" name="Biotechnol. Biofuels">
        <title>Evaluation of environmental bacterial communities as a factor affecting the growth of duckweed Lemna minor.</title>
        <authorList>
            <person name="Ishizawa H."/>
            <person name="Kuroda M."/>
            <person name="Morikawa M."/>
            <person name="Ike M."/>
        </authorList>
    </citation>
    <scope>NUCLEOTIDE SEQUENCE [LARGE SCALE GENOMIC DNA]</scope>
    <source>
        <strain evidence="2">M6</strain>
    </source>
</reference>
<gene>
    <name evidence="1" type="ORF">EM6_1614</name>
</gene>
<sequence>MAWRENFRRVSNGEQFMMIVGAAAAHPVSRQWKGYWQR</sequence>
<protein>
    <submittedName>
        <fullName evidence="1">Putative transposase</fullName>
    </submittedName>
</protein>
<dbReference type="Proteomes" id="UP000278756">
    <property type="component" value="Chromosome 1"/>
</dbReference>
<proteinExistence type="predicted"/>
<evidence type="ECO:0000313" key="2">
    <source>
        <dbReference type="Proteomes" id="UP000278756"/>
    </source>
</evidence>
<evidence type="ECO:0000313" key="1">
    <source>
        <dbReference type="EMBL" id="BBF81020.1"/>
    </source>
</evidence>
<reference evidence="2" key="2">
    <citation type="journal article" date="2017" name="Plant Physiol. Biochem.">
        <title>Differential oxidative and antioxidative response of duckweed Lemna minor toward plant growth promoting/inhibiting bacteria.</title>
        <authorList>
            <person name="Ishizawa H."/>
            <person name="Kuroda M."/>
            <person name="Morikawa M."/>
            <person name="Ike M."/>
        </authorList>
    </citation>
    <scope>NUCLEOTIDE SEQUENCE [LARGE SCALE GENOMIC DNA]</scope>
    <source>
        <strain evidence="2">M6</strain>
    </source>
</reference>
<dbReference type="AlphaFoldDB" id="A0A3G9G139"/>